<organism evidence="1 2">
    <name type="scientific">Mycobacterium malmoense</name>
    <dbReference type="NCBI Taxonomy" id="1780"/>
    <lineage>
        <taxon>Bacteria</taxon>
        <taxon>Bacillati</taxon>
        <taxon>Actinomycetota</taxon>
        <taxon>Actinomycetes</taxon>
        <taxon>Mycobacteriales</taxon>
        <taxon>Mycobacteriaceae</taxon>
        <taxon>Mycobacterium</taxon>
    </lineage>
</organism>
<accession>A0ABX3SK26</accession>
<evidence type="ECO:0000313" key="2">
    <source>
        <dbReference type="Proteomes" id="UP000243140"/>
    </source>
</evidence>
<proteinExistence type="predicted"/>
<keyword evidence="2" id="KW-1185">Reference proteome</keyword>
<comment type="caution">
    <text evidence="1">The sequence shown here is derived from an EMBL/GenBank/DDBJ whole genome shotgun (WGS) entry which is preliminary data.</text>
</comment>
<evidence type="ECO:0008006" key="3">
    <source>
        <dbReference type="Google" id="ProtNLM"/>
    </source>
</evidence>
<gene>
    <name evidence="1" type="ORF">BST29_24160</name>
</gene>
<dbReference type="RefSeq" id="WP_083013000.1">
    <property type="nucleotide sequence ID" value="NZ_CP060015.1"/>
</dbReference>
<dbReference type="InterPro" id="IPR049934">
    <property type="entry name" value="GjpA-like"/>
</dbReference>
<dbReference type="Proteomes" id="UP000243140">
    <property type="component" value="Unassembled WGS sequence"/>
</dbReference>
<dbReference type="EMBL" id="MVHV01000050">
    <property type="protein sequence ID" value="ORA77035.1"/>
    <property type="molecule type" value="Genomic_DNA"/>
</dbReference>
<evidence type="ECO:0000313" key="1">
    <source>
        <dbReference type="EMBL" id="ORA77035.1"/>
    </source>
</evidence>
<name>A0ABX3SK26_MYCMA</name>
<reference evidence="1 2" key="1">
    <citation type="submission" date="2017-02" db="EMBL/GenBank/DDBJ databases">
        <title>The new phylogeny of genus Mycobacterium.</title>
        <authorList>
            <person name="Tortoli E."/>
            <person name="Trovato A."/>
            <person name="Cirillo D.M."/>
        </authorList>
    </citation>
    <scope>NUCLEOTIDE SEQUENCE [LARGE SCALE GENOMIC DNA]</scope>
    <source>
        <strain evidence="1 2">IP1130001</strain>
    </source>
</reference>
<protein>
    <recommendedName>
        <fullName evidence="3">PE-PGRS family protein</fullName>
    </recommendedName>
</protein>
<sequence>MELTTRPWITASVALAGASVIALTPTAPCPPEVHISAVALTDSFDFITPWIDTFNNASSDTTELFDHFFQAPLPALQQVLVNQADYLDSFVQNPANIGDVLTQIGDNLQNTAQTMVLAGAPKDIVTATLPHTMEAYHLEVYNLLPFVLQDFLHITNPTELQAITAVVNLMSSPPSGVLIGAAGPFVSPVVELSNDIQNILGALSSTTPNFGAALSELINIPASLTNAFFNGATLNLSAILPLLSQSGVLPSGIDFTYLGIAFGGLLTPGITNGDYPNNLGIGGSLFNSLAFSLDKPLAVTLGGVPTGPLGALENLSQILADTLGWNTTGNPLTQLSFPLIPTDLTTILSTDLTTTLNNNLTGLAAALPTQLSTTLLTELTTNIPHLLLSLIPF</sequence>
<dbReference type="NCBIfam" id="NF033942">
    <property type="entry name" value="GjpA"/>
    <property type="match status" value="1"/>
</dbReference>